<organism evidence="3">
    <name type="scientific">Vibrio chaetopteri</name>
    <dbReference type="NCBI Taxonomy" id="3016528"/>
    <lineage>
        <taxon>Bacteria</taxon>
        <taxon>Pseudomonadati</taxon>
        <taxon>Pseudomonadota</taxon>
        <taxon>Gammaproteobacteria</taxon>
        <taxon>Vibrionales</taxon>
        <taxon>Vibrionaceae</taxon>
        <taxon>Vibrio</taxon>
    </lineage>
</organism>
<proteinExistence type="predicted"/>
<dbReference type="InterPro" id="IPR036779">
    <property type="entry name" value="LysM_dom_sf"/>
</dbReference>
<evidence type="ECO:0000256" key="1">
    <source>
        <dbReference type="SAM" id="Phobius"/>
    </source>
</evidence>
<dbReference type="Gene3D" id="3.10.350.10">
    <property type="entry name" value="LysM domain"/>
    <property type="match status" value="1"/>
</dbReference>
<dbReference type="InterPro" id="IPR052196">
    <property type="entry name" value="Bact_Kbp"/>
</dbReference>
<feature type="domain" description="LysM" evidence="2">
    <location>
        <begin position="38"/>
        <end position="86"/>
    </location>
</feature>
<name>A0AAU8BIT2_9VIBR</name>
<dbReference type="PROSITE" id="PS51782">
    <property type="entry name" value="LYSM"/>
    <property type="match status" value="1"/>
</dbReference>
<dbReference type="KEGG" id="vck:PG915_00975"/>
<evidence type="ECO:0000259" key="2">
    <source>
        <dbReference type="PROSITE" id="PS51782"/>
    </source>
</evidence>
<keyword evidence="1" id="KW-1133">Transmembrane helix</keyword>
<dbReference type="PANTHER" id="PTHR34700">
    <property type="entry name" value="POTASSIUM BINDING PROTEIN KBP"/>
    <property type="match status" value="1"/>
</dbReference>
<keyword evidence="1" id="KW-0472">Membrane</keyword>
<keyword evidence="1" id="KW-0812">Transmembrane</keyword>
<dbReference type="AlphaFoldDB" id="A0AAU8BIT2"/>
<dbReference type="RefSeq" id="WP_353497508.1">
    <property type="nucleotide sequence ID" value="NZ_CP115920.1"/>
</dbReference>
<accession>A0AAU8BIT2</accession>
<sequence>MKRGNVLVLKVYIVVTTLALSFASFADNPLTIKETVPAVYQVKQGDTLWGISSLYLHSPWRWPELWNQNKHIGDPNLIYPGDKLMLTWVNGQPRLVRKATKKLSPTIQVTTKAPIAAINALTQARYTQREGLVLESELAKFPKVIGSSDGLNYVTAEDDVYIDYRGEETEWAIYRASQRFAAPQPEYSMQQVRMVAKARSQSQADGVTTLVIERFIHEIKQGDVAIPLSAIQTPEQINHFQPHAGPAIDNLSIAGMMDAVNYVVRGQAVVLNRGYVSRVEQGGSYALVKPAHGFQFSEGEFGLVEGNKEETSLAMPTIEVGQLVVIRSYPFFSIAVIIEASEPITQQMLVASPSKRAKS</sequence>
<protein>
    <submittedName>
        <fullName evidence="3">LysM peptidoglycan-binding domain-containing protein</fullName>
    </submittedName>
</protein>
<dbReference type="SUPFAM" id="SSF54106">
    <property type="entry name" value="LysM domain"/>
    <property type="match status" value="1"/>
</dbReference>
<dbReference type="Pfam" id="PF01476">
    <property type="entry name" value="LysM"/>
    <property type="match status" value="1"/>
</dbReference>
<evidence type="ECO:0000313" key="3">
    <source>
        <dbReference type="EMBL" id="XCD16207.1"/>
    </source>
</evidence>
<dbReference type="PANTHER" id="PTHR34700:SF8">
    <property type="entry name" value="POTASSIUM BINDING PROTEIN KBP"/>
    <property type="match status" value="1"/>
</dbReference>
<gene>
    <name evidence="3" type="ORF">PG915_00975</name>
</gene>
<dbReference type="SMART" id="SM00257">
    <property type="entry name" value="LysM"/>
    <property type="match status" value="1"/>
</dbReference>
<dbReference type="EMBL" id="CP115920">
    <property type="protein sequence ID" value="XCD16207.1"/>
    <property type="molecule type" value="Genomic_DNA"/>
</dbReference>
<dbReference type="CDD" id="cd00118">
    <property type="entry name" value="LysM"/>
    <property type="match status" value="1"/>
</dbReference>
<reference evidence="3" key="1">
    <citation type="submission" date="2023-01" db="EMBL/GenBank/DDBJ databases">
        <title>Vibrio sp. CB1-14 genome sequencing.</title>
        <authorList>
            <person name="Otstavnykh N."/>
            <person name="Isaeva M."/>
            <person name="Meleshko D."/>
        </authorList>
    </citation>
    <scope>NUCLEOTIDE SEQUENCE</scope>
    <source>
        <strain evidence="3">CB1-14</strain>
    </source>
</reference>
<feature type="transmembrane region" description="Helical" evidence="1">
    <location>
        <begin position="7"/>
        <end position="26"/>
    </location>
</feature>
<dbReference type="InterPro" id="IPR018392">
    <property type="entry name" value="LysM"/>
</dbReference>